<gene>
    <name evidence="6" type="primary">mgs</name>
    <name evidence="6" type="ORF">Bravens_01326</name>
</gene>
<dbReference type="PANTHER" id="PTHR45947">
    <property type="entry name" value="SULFOQUINOVOSYL TRANSFERASE SQD2"/>
    <property type="match status" value="1"/>
</dbReference>
<evidence type="ECO:0000313" key="6">
    <source>
        <dbReference type="EMBL" id="KXZ58285.1"/>
    </source>
</evidence>
<dbReference type="PATRIC" id="fig|479117.4.peg.1319"/>
<sequence length="389" mass="42282">MNRPLTIVIPAETYAPEVNGAATFAQQLAQGLAGRGHRVHVICPSPSGMAYHRADDCGVEVHYIKSLRWPLHPTWMICMPWDVAPAFDRLIDQIQPDIIHTQAHFVIGRRAFTTARRRHIPIVGTNHFMPQNVAPYVSAPGAIVAAAEKAAWWDLKKKYQSADYITVPTQLAADLLHQHGFDKPIRAVSCGIDLSHFHPADPAEDRAGTSPTILFVGRLSAEKHIEDIIEAIAKTDPALDLRAEIIGAGEQERVLADLADKLGVADRVVLRGKVSDAELVAAYQRADIFCMPSTAELQSIATLEALATGVPVVLADAVALPHLCEDGVNGRLIAPRDIDGYAQAFTEIATAPLDEREAMSLAAQKIAARHDISATLDTFEEIYSGCLQN</sequence>
<dbReference type="AlphaFoldDB" id="A0A150H8F5"/>
<comment type="caution">
    <text evidence="6">The sequence shown here is derived from an EMBL/GenBank/DDBJ whole genome shotgun (WGS) entry which is preliminary data.</text>
</comment>
<dbReference type="GO" id="GO:1901137">
    <property type="term" value="P:carbohydrate derivative biosynthetic process"/>
    <property type="evidence" value="ECO:0007669"/>
    <property type="project" value="UniProtKB-ARBA"/>
</dbReference>
<protein>
    <recommendedName>
        <fullName evidence="1">D-inositol 3-phosphate glycosyltransferase</fullName>
    </recommendedName>
</protein>
<keyword evidence="3 6" id="KW-0808">Transferase</keyword>
<dbReference type="InterPro" id="IPR028098">
    <property type="entry name" value="Glyco_trans_4-like_N"/>
</dbReference>
<evidence type="ECO:0000259" key="5">
    <source>
        <dbReference type="Pfam" id="PF13439"/>
    </source>
</evidence>
<feature type="domain" description="Glycosyl transferase family 1" evidence="4">
    <location>
        <begin position="205"/>
        <end position="365"/>
    </location>
</feature>
<dbReference type="InterPro" id="IPR050194">
    <property type="entry name" value="Glycosyltransferase_grp1"/>
</dbReference>
<evidence type="ECO:0000256" key="1">
    <source>
        <dbReference type="ARBA" id="ARBA00021292"/>
    </source>
</evidence>
<keyword evidence="2 6" id="KW-0328">Glycosyltransferase</keyword>
<feature type="domain" description="Glycosyltransferase subfamily 4-like N-terminal" evidence="5">
    <location>
        <begin position="18"/>
        <end position="195"/>
    </location>
</feature>
<evidence type="ECO:0000256" key="3">
    <source>
        <dbReference type="ARBA" id="ARBA00022679"/>
    </source>
</evidence>
<dbReference type="InterPro" id="IPR001296">
    <property type="entry name" value="Glyco_trans_1"/>
</dbReference>
<dbReference type="SUPFAM" id="SSF53756">
    <property type="entry name" value="UDP-Glycosyltransferase/glycogen phosphorylase"/>
    <property type="match status" value="1"/>
</dbReference>
<dbReference type="EMBL" id="LQQC01000010">
    <property type="protein sequence ID" value="KXZ58285.1"/>
    <property type="molecule type" value="Genomic_DNA"/>
</dbReference>
<proteinExistence type="predicted"/>
<evidence type="ECO:0000256" key="2">
    <source>
        <dbReference type="ARBA" id="ARBA00022676"/>
    </source>
</evidence>
<evidence type="ECO:0000259" key="4">
    <source>
        <dbReference type="Pfam" id="PF00534"/>
    </source>
</evidence>
<dbReference type="GO" id="GO:0016757">
    <property type="term" value="F:glycosyltransferase activity"/>
    <property type="evidence" value="ECO:0007669"/>
    <property type="project" value="UniProtKB-KW"/>
</dbReference>
<evidence type="ECO:0000313" key="7">
    <source>
        <dbReference type="Proteomes" id="UP000243589"/>
    </source>
</evidence>
<accession>A0A150H8F5</accession>
<dbReference type="Pfam" id="PF13439">
    <property type="entry name" value="Glyco_transf_4"/>
    <property type="match status" value="1"/>
</dbReference>
<name>A0A150H8F5_9MICO</name>
<reference evidence="6 7" key="1">
    <citation type="submission" date="2016-01" db="EMBL/GenBank/DDBJ databases">
        <title>Use of Whole Genome Sequencing to ascertain that Brevibacterium massiliense (Roux, Raoult 2009) is a later heterotypic synonym of Brevibacterium ravenspurgense (Mages 2008).</title>
        <authorList>
            <person name="Bernier A.-M."/>
            <person name="Burdz T."/>
            <person name="Huynh C."/>
            <person name="Pachecho A.L."/>
            <person name="Wiebe D."/>
            <person name="Bonner C."/>
            <person name="Bernard K."/>
        </authorList>
    </citation>
    <scope>NUCLEOTIDE SEQUENCE [LARGE SCALE GENOMIC DNA]</scope>
    <source>
        <strain evidence="6 7">CCUG56047</strain>
    </source>
</reference>
<dbReference type="PANTHER" id="PTHR45947:SF3">
    <property type="entry name" value="SULFOQUINOVOSYL TRANSFERASE SQD2"/>
    <property type="match status" value="1"/>
</dbReference>
<dbReference type="RefSeq" id="WP_062021583.1">
    <property type="nucleotide sequence ID" value="NZ_LQQC01000010.1"/>
</dbReference>
<organism evidence="6 7">
    <name type="scientific">Brevibacterium ravenspurgense</name>
    <dbReference type="NCBI Taxonomy" id="479117"/>
    <lineage>
        <taxon>Bacteria</taxon>
        <taxon>Bacillati</taxon>
        <taxon>Actinomycetota</taxon>
        <taxon>Actinomycetes</taxon>
        <taxon>Micrococcales</taxon>
        <taxon>Brevibacteriaceae</taxon>
        <taxon>Brevibacterium</taxon>
    </lineage>
</organism>
<dbReference type="Proteomes" id="UP000243589">
    <property type="component" value="Unassembled WGS sequence"/>
</dbReference>
<keyword evidence="7" id="KW-1185">Reference proteome</keyword>
<dbReference type="Gene3D" id="3.40.50.2000">
    <property type="entry name" value="Glycogen Phosphorylase B"/>
    <property type="match status" value="2"/>
</dbReference>
<dbReference type="Pfam" id="PF00534">
    <property type="entry name" value="Glycos_transf_1"/>
    <property type="match status" value="1"/>
</dbReference>